<dbReference type="InterPro" id="IPR011989">
    <property type="entry name" value="ARM-like"/>
</dbReference>
<evidence type="ECO:0008006" key="3">
    <source>
        <dbReference type="Google" id="ProtNLM"/>
    </source>
</evidence>
<name>A0ABS2DR28_9BURK</name>
<dbReference type="Gene3D" id="1.25.10.10">
    <property type="entry name" value="Leucine-rich Repeat Variant"/>
    <property type="match status" value="2"/>
</dbReference>
<keyword evidence="2" id="KW-1185">Reference proteome</keyword>
<accession>A0ABS2DR28</accession>
<protein>
    <recommendedName>
        <fullName evidence="3">DUF2336 domain-containing protein</fullName>
    </recommendedName>
</protein>
<sequence length="419" mass="45922">MAALANFSRFSRLNRICAARAAAASSGMALVSGRLGDAGIDREDAIVLPLPMAAAAEALDMFDRFDAIDWNNYPSAWRTKKNAFFERLARHVDARCRRAAAAQAELEETTLLALASDEAHDVRKQLADNCDAVRRLDSALLCEIAAHDERLIESLAASLERITSEAQDDWLKAAAAGDAALLVEKAKALEACMRAAQAFKNAHETHPDPNVRERLMSALDFPTSARMNFLHMSGRIGTKPKEERWRFVEPDGCVYALAFMREACSEAGDGSGTDMLDAIDFGTNAPMVFLEVRQLGRFLRMVQALKVPDEFLVRFAASGCAELREAVADRKNLPQPVLDLLKRDASYDVRTALLGNDDALALLDETDVIEVLAGDPLLLREAFEYASPSGRIKRVLHKAFDDSDDPGAREILAALDAED</sequence>
<comment type="caution">
    <text evidence="1">The sequence shown here is derived from an EMBL/GenBank/DDBJ whole genome shotgun (WGS) entry which is preliminary data.</text>
</comment>
<gene>
    <name evidence="1" type="ORF">H6A60_04725</name>
</gene>
<evidence type="ECO:0000313" key="1">
    <source>
        <dbReference type="EMBL" id="MBM6703791.1"/>
    </source>
</evidence>
<dbReference type="EMBL" id="JACJJC010000005">
    <property type="protein sequence ID" value="MBM6703791.1"/>
    <property type="molecule type" value="Genomic_DNA"/>
</dbReference>
<proteinExistence type="predicted"/>
<organism evidence="1 2">
    <name type="scientific">Sutterella massiliensis</name>
    <dbReference type="NCBI Taxonomy" id="1816689"/>
    <lineage>
        <taxon>Bacteria</taxon>
        <taxon>Pseudomonadati</taxon>
        <taxon>Pseudomonadota</taxon>
        <taxon>Betaproteobacteria</taxon>
        <taxon>Burkholderiales</taxon>
        <taxon>Sutterellaceae</taxon>
        <taxon>Sutterella</taxon>
    </lineage>
</organism>
<dbReference type="Proteomes" id="UP000715095">
    <property type="component" value="Unassembled WGS sequence"/>
</dbReference>
<evidence type="ECO:0000313" key="2">
    <source>
        <dbReference type="Proteomes" id="UP000715095"/>
    </source>
</evidence>
<reference evidence="1 2" key="1">
    <citation type="journal article" date="2021" name="Sci. Rep.">
        <title>The distribution of antibiotic resistance genes in chicken gut microbiota commensals.</title>
        <authorList>
            <person name="Juricova H."/>
            <person name="Matiasovicova J."/>
            <person name="Kubasova T."/>
            <person name="Cejkova D."/>
            <person name="Rychlik I."/>
        </authorList>
    </citation>
    <scope>NUCLEOTIDE SEQUENCE [LARGE SCALE GENOMIC DNA]</scope>
    <source>
        <strain evidence="1 2">An829</strain>
    </source>
</reference>
<dbReference type="RefSeq" id="WP_205102259.1">
    <property type="nucleotide sequence ID" value="NZ_JACJJC010000005.1"/>
</dbReference>